<keyword evidence="1" id="KW-1133">Transmembrane helix</keyword>
<feature type="domain" description="Toxin VasX N-terminal region" evidence="2">
    <location>
        <begin position="46"/>
        <end position="205"/>
    </location>
</feature>
<sequence>MVTEELIKNQREEAKQVDAKYTVLVSGAGVTCEEKPILEALLPGVRLHFLRYGLFPKKGENRAAAMRIKDYKDEEFTLSDADVSNGELNNLDLFMVGATIPREGYIYLINPDDNTDCHELKINADGNMSHVIWDKDNFYSHNKELKDNRLPEDDSIYYKRIINKEKDKARSFWIGYSPVQWAYKHFKKVLEMNDDEKKALHMVYVEAKGIKKGEETEQEHVLPYNKVHFVYDKEDSRHRAFRERLKKVAAIERKESKKGKNDILEDMFITLHDPIGAVEDVAFELKDSFSKQEAIVEAIQNGEDYETVIDRYKRGIEKTSFTYEEKQLQSLFQTALTTYHLVYGNPKMISDYDGGGTSYWNTDFKGSGVDKTKVEHILGIAHRKERRKEIRALRDELGSVMHTNYYKNAWKHYNTEVDDYILDGKFIATNHMALLARKPHSVDRHLDLKKNYEDKDDKWEDFFTETLDFDDDKPLNKLLDTPVELMFVTGPLIDLENKLGGVIRGLTESYAEKIIVTDQVTTVEKVKVPKTKTITKTVKVEEYKDILFKRLLAHKVYGVEVLEVRKKTLEAEFKGTNYELNSERVNFVNYKPTKKKHKSGWRIDNEGKILIARLEVSDEVVLKQKLRGKNLVQVPVIHNKTVEEVVHYLDEIERSFTKQVNKEIFKRSHGDLAKKLFDGKIFTGSLALLQVFNTLNAANAVGSTKDYKNIVNTVGITAELIEASLYYKRSIAIKNGVSKSIINKLNYRANRFGNFGAGITVLMCAWEAFDSQSARDYDAMWAWAGAGAAWGAFSFGGSTIATGLASLGFTPAGIVVGGIAIGLTALAYYLKDTPLEAYFKNNVLSDAVAAPNGANGTLPWVYAKKLYADRDNQIPEPSSLKFWANDEFKKWENMQVMHQDFLDILVCANIRFTPTELMVRKRMKPWTSTMSVSIEISDIIAYRAEISFRQFLTTQDQLDYEVYYFENGLDTTPVKIKPESEEITIDKTEGQIPKAIIDFKVNKGDLKNNNRAAHIVFVCRLELEKEKYYPIDIEGKQRYIGAKFTTQEEVRDIQRGLFNKKTIKDSDYQGPVAIDILPKLLSKEAWKDKPFKKKVND</sequence>
<evidence type="ECO:0000259" key="2">
    <source>
        <dbReference type="Pfam" id="PF20249"/>
    </source>
</evidence>
<dbReference type="CDD" id="cd20707">
    <property type="entry name" value="MIX_III"/>
    <property type="match status" value="1"/>
</dbReference>
<keyword evidence="4" id="KW-1185">Reference proteome</keyword>
<reference evidence="3 4" key="1">
    <citation type="submission" date="2019-03" db="EMBL/GenBank/DDBJ databases">
        <title>Genomic Encyclopedia of Type Strains, Phase III (KMG-III): the genomes of soil and plant-associated and newly described type strains.</title>
        <authorList>
            <person name="Whitman W."/>
        </authorList>
    </citation>
    <scope>NUCLEOTIDE SEQUENCE [LARGE SCALE GENOMIC DNA]</scope>
    <source>
        <strain evidence="3 4">CECT 8283</strain>
    </source>
</reference>
<evidence type="ECO:0000256" key="1">
    <source>
        <dbReference type="SAM" id="Phobius"/>
    </source>
</evidence>
<dbReference type="EMBL" id="SNYH01000001">
    <property type="protein sequence ID" value="TDQ30372.1"/>
    <property type="molecule type" value="Genomic_DNA"/>
</dbReference>
<feature type="transmembrane region" description="Helical" evidence="1">
    <location>
        <begin position="752"/>
        <end position="769"/>
    </location>
</feature>
<dbReference type="Pfam" id="PF20249">
    <property type="entry name" value="VasX_N"/>
    <property type="match status" value="1"/>
</dbReference>
<name>A0A4V3D3M7_9FLAO</name>
<keyword evidence="1" id="KW-0812">Transmembrane</keyword>
<dbReference type="RefSeq" id="WP_133534881.1">
    <property type="nucleotide sequence ID" value="NZ_SNYH01000001.1"/>
</dbReference>
<evidence type="ECO:0000313" key="4">
    <source>
        <dbReference type="Proteomes" id="UP000295390"/>
    </source>
</evidence>
<dbReference type="AlphaFoldDB" id="A0A4V3D3M7"/>
<keyword evidence="1" id="KW-0472">Membrane</keyword>
<organism evidence="3 4">
    <name type="scientific">Tenacibaculum caenipelagi</name>
    <dbReference type="NCBI Taxonomy" id="1325435"/>
    <lineage>
        <taxon>Bacteria</taxon>
        <taxon>Pseudomonadati</taxon>
        <taxon>Bacteroidota</taxon>
        <taxon>Flavobacteriia</taxon>
        <taxon>Flavobacteriales</taxon>
        <taxon>Flavobacteriaceae</taxon>
        <taxon>Tenacibaculum</taxon>
    </lineage>
</organism>
<accession>A0A4V3D3M7</accession>
<dbReference type="Proteomes" id="UP000295390">
    <property type="component" value="Unassembled WGS sequence"/>
</dbReference>
<dbReference type="InterPro" id="IPR046864">
    <property type="entry name" value="VasX_N"/>
</dbReference>
<feature type="transmembrane region" description="Helical" evidence="1">
    <location>
        <begin position="781"/>
        <end position="801"/>
    </location>
</feature>
<feature type="transmembrane region" description="Helical" evidence="1">
    <location>
        <begin position="807"/>
        <end position="830"/>
    </location>
</feature>
<protein>
    <recommendedName>
        <fullName evidence="2">Toxin VasX N-terminal region domain-containing protein</fullName>
    </recommendedName>
</protein>
<comment type="caution">
    <text evidence="3">The sequence shown here is derived from an EMBL/GenBank/DDBJ whole genome shotgun (WGS) entry which is preliminary data.</text>
</comment>
<gene>
    <name evidence="3" type="ORF">DFQ07_0715</name>
</gene>
<proteinExistence type="predicted"/>
<evidence type="ECO:0000313" key="3">
    <source>
        <dbReference type="EMBL" id="TDQ30372.1"/>
    </source>
</evidence>
<dbReference type="OrthoDB" id="1187928at2"/>